<proteinExistence type="predicted"/>
<comment type="caution">
    <text evidence="2">The sequence shown here is derived from an EMBL/GenBank/DDBJ whole genome shotgun (WGS) entry which is preliminary data.</text>
</comment>
<reference evidence="2" key="1">
    <citation type="submission" date="2019-08" db="EMBL/GenBank/DDBJ databases">
        <title>The genome of the North American firefly Photinus pyralis.</title>
        <authorList>
            <consortium name="Photinus pyralis genome working group"/>
            <person name="Fallon T.R."/>
            <person name="Sander Lower S.E."/>
            <person name="Weng J.-K."/>
        </authorList>
    </citation>
    <scope>NUCLEOTIDE SEQUENCE</scope>
    <source>
        <strain evidence="2">TRF0915ILg1</strain>
        <tissue evidence="2">Whole body</tissue>
    </source>
</reference>
<evidence type="ECO:0000256" key="1">
    <source>
        <dbReference type="SAM" id="MobiDB-lite"/>
    </source>
</evidence>
<dbReference type="Proteomes" id="UP000801492">
    <property type="component" value="Unassembled WGS sequence"/>
</dbReference>
<dbReference type="EMBL" id="VTPC01020874">
    <property type="protein sequence ID" value="KAF2891872.1"/>
    <property type="molecule type" value="Genomic_DNA"/>
</dbReference>
<keyword evidence="3" id="KW-1185">Reference proteome</keyword>
<name>A0A8K0CV22_IGNLU</name>
<gene>
    <name evidence="2" type="ORF">ILUMI_14308</name>
</gene>
<dbReference type="PROSITE" id="PS51257">
    <property type="entry name" value="PROKAR_LIPOPROTEIN"/>
    <property type="match status" value="1"/>
</dbReference>
<evidence type="ECO:0000313" key="3">
    <source>
        <dbReference type="Proteomes" id="UP000801492"/>
    </source>
</evidence>
<dbReference type="OrthoDB" id="7779135at2759"/>
<protein>
    <submittedName>
        <fullName evidence="2">Uncharacterized protein</fullName>
    </submittedName>
</protein>
<evidence type="ECO:0000313" key="2">
    <source>
        <dbReference type="EMBL" id="KAF2891872.1"/>
    </source>
</evidence>
<organism evidence="2 3">
    <name type="scientific">Ignelater luminosus</name>
    <name type="common">Cucubano</name>
    <name type="synonym">Pyrophorus luminosus</name>
    <dbReference type="NCBI Taxonomy" id="2038154"/>
    <lineage>
        <taxon>Eukaryota</taxon>
        <taxon>Metazoa</taxon>
        <taxon>Ecdysozoa</taxon>
        <taxon>Arthropoda</taxon>
        <taxon>Hexapoda</taxon>
        <taxon>Insecta</taxon>
        <taxon>Pterygota</taxon>
        <taxon>Neoptera</taxon>
        <taxon>Endopterygota</taxon>
        <taxon>Coleoptera</taxon>
        <taxon>Polyphaga</taxon>
        <taxon>Elateriformia</taxon>
        <taxon>Elateroidea</taxon>
        <taxon>Elateridae</taxon>
        <taxon>Agrypninae</taxon>
        <taxon>Pyrophorini</taxon>
        <taxon>Ignelater</taxon>
    </lineage>
</organism>
<dbReference type="AlphaFoldDB" id="A0A8K0CV22"/>
<accession>A0A8K0CV22</accession>
<sequence length="99" mass="10100">MQFKFDLLIAPGGGCSCSRSQAFTTIFFLFLALVKGQSLGGYGFQNAFAGGLDASLGIRDPRQNTGPVVFPPAPPDNGETSGVVPGASGYGFVPPGAQS</sequence>
<feature type="region of interest" description="Disordered" evidence="1">
    <location>
        <begin position="63"/>
        <end position="99"/>
    </location>
</feature>